<dbReference type="Proteomes" id="UP000265566">
    <property type="component" value="Chromosome 4"/>
</dbReference>
<accession>I3T0Z6</accession>
<reference evidence="1" key="1">
    <citation type="submission" date="2012-05" db="EMBL/GenBank/DDBJ databases">
        <authorList>
            <person name="Krishnakumar V."/>
            <person name="Cheung F."/>
            <person name="Xiao Y."/>
            <person name="Chan A."/>
            <person name="Moskal W.A."/>
            <person name="Town C.D."/>
        </authorList>
    </citation>
    <scope>NUCLEOTIDE SEQUENCE</scope>
</reference>
<dbReference type="EMBL" id="BT146394">
    <property type="protein sequence ID" value="AFK46188.1"/>
    <property type="molecule type" value="mRNA"/>
</dbReference>
<evidence type="ECO:0000313" key="2">
    <source>
        <dbReference type="EMBL" id="RHN60002.1"/>
    </source>
</evidence>
<name>I3T0Z6_MEDTR</name>
<dbReference type="EMBL" id="PSQE01000004">
    <property type="protein sequence ID" value="RHN60002.1"/>
    <property type="molecule type" value="Genomic_DNA"/>
</dbReference>
<organism evidence="1">
    <name type="scientific">Medicago truncatula</name>
    <name type="common">Barrel medic</name>
    <name type="synonym">Medicago tribuloides</name>
    <dbReference type="NCBI Taxonomy" id="3880"/>
    <lineage>
        <taxon>Eukaryota</taxon>
        <taxon>Viridiplantae</taxon>
        <taxon>Streptophyta</taxon>
        <taxon>Embryophyta</taxon>
        <taxon>Tracheophyta</taxon>
        <taxon>Spermatophyta</taxon>
        <taxon>Magnoliopsida</taxon>
        <taxon>eudicotyledons</taxon>
        <taxon>Gunneridae</taxon>
        <taxon>Pentapetalae</taxon>
        <taxon>rosids</taxon>
        <taxon>fabids</taxon>
        <taxon>Fabales</taxon>
        <taxon>Fabaceae</taxon>
        <taxon>Papilionoideae</taxon>
        <taxon>50 kb inversion clade</taxon>
        <taxon>NPAAA clade</taxon>
        <taxon>Hologalegina</taxon>
        <taxon>IRL clade</taxon>
        <taxon>Trifolieae</taxon>
        <taxon>Medicago</taxon>
    </lineage>
</organism>
<evidence type="ECO:0000313" key="1">
    <source>
        <dbReference type="EMBL" id="AFK46188.1"/>
    </source>
</evidence>
<sequence>MVPLKVILQLKRRVFLPIHFKGKLTSFHVFGKQIKETNPNNDFWFSEANTEVLESLDIYRFPGQMTQNQAIIEPEARPKTKNNTLTIPAVSACCNFTVLGAKIINTLVRYPFVSPKRQVSIVTGISVRKNFGPCRHPKKRGKNNSLAMQQPIAIFAFSRRYTAVRLLPTRSKTLKQVIRRTGYQSLRS</sequence>
<proteinExistence type="evidence at transcript level"/>
<reference evidence="2" key="2">
    <citation type="journal article" date="2018" name="Nat. Plants">
        <title>Whole-genome landscape of Medicago truncatula symbiotic genes.</title>
        <authorList>
            <person name="Pecrix Y."/>
            <person name="Gamas P."/>
            <person name="Carrere S."/>
        </authorList>
    </citation>
    <scope>NUCLEOTIDE SEQUENCE</scope>
    <source>
        <tissue evidence="2">Leaves</tissue>
    </source>
</reference>
<gene>
    <name evidence="2" type="ORF">MtrunA17_Chr4g0020341</name>
</gene>
<protein>
    <submittedName>
        <fullName evidence="1">Uncharacterized protein</fullName>
    </submittedName>
</protein>
<dbReference type="AlphaFoldDB" id="I3T0Z6"/>
<dbReference type="Gramene" id="rna22183">
    <property type="protein sequence ID" value="RHN60002.1"/>
    <property type="gene ID" value="gene22183"/>
</dbReference>